<evidence type="ECO:0000313" key="2">
    <source>
        <dbReference type="Proteomes" id="UP000692954"/>
    </source>
</evidence>
<proteinExistence type="predicted"/>
<accession>A0A8S1MJX2</accession>
<gene>
    <name evidence="1" type="ORF">PSON_ATCC_30995.1.T0400332</name>
</gene>
<sequence>MQSHHNMFVFSKNLKIKLKNIPIKVIFYQQPDHFKQQFNFMQHLLFEKYKNIIILLQIIQKLIQLSLNIKIILMNFTQT</sequence>
<dbReference type="AlphaFoldDB" id="A0A8S1MJX2"/>
<protein>
    <submittedName>
        <fullName evidence="1">Uncharacterized protein</fullName>
    </submittedName>
</protein>
<comment type="caution">
    <text evidence="1">The sequence shown here is derived from an EMBL/GenBank/DDBJ whole genome shotgun (WGS) entry which is preliminary data.</text>
</comment>
<keyword evidence="2" id="KW-1185">Reference proteome</keyword>
<dbReference type="EMBL" id="CAJJDN010000040">
    <property type="protein sequence ID" value="CAD8080578.1"/>
    <property type="molecule type" value="Genomic_DNA"/>
</dbReference>
<reference evidence="1" key="1">
    <citation type="submission" date="2021-01" db="EMBL/GenBank/DDBJ databases">
        <authorList>
            <consortium name="Genoscope - CEA"/>
            <person name="William W."/>
        </authorList>
    </citation>
    <scope>NUCLEOTIDE SEQUENCE</scope>
</reference>
<name>A0A8S1MJX2_9CILI</name>
<organism evidence="1 2">
    <name type="scientific">Paramecium sonneborni</name>
    <dbReference type="NCBI Taxonomy" id="65129"/>
    <lineage>
        <taxon>Eukaryota</taxon>
        <taxon>Sar</taxon>
        <taxon>Alveolata</taxon>
        <taxon>Ciliophora</taxon>
        <taxon>Intramacronucleata</taxon>
        <taxon>Oligohymenophorea</taxon>
        <taxon>Peniculida</taxon>
        <taxon>Parameciidae</taxon>
        <taxon>Paramecium</taxon>
    </lineage>
</organism>
<evidence type="ECO:0000313" key="1">
    <source>
        <dbReference type="EMBL" id="CAD8080578.1"/>
    </source>
</evidence>
<dbReference type="Proteomes" id="UP000692954">
    <property type="component" value="Unassembled WGS sequence"/>
</dbReference>